<dbReference type="GO" id="GO:0004081">
    <property type="term" value="F:bis(5'-nucleosyl)-tetraphosphatase (asymmetrical) activity"/>
    <property type="evidence" value="ECO:0007669"/>
    <property type="project" value="UniProtKB-EC"/>
</dbReference>
<dbReference type="PANTHER" id="PTHR42850">
    <property type="entry name" value="METALLOPHOSPHOESTERASE"/>
    <property type="match status" value="1"/>
</dbReference>
<sequence length="347" mass="39978">MYQPIQTLPQGPLDIIGDIHGEFDALQKLLVRLGYDEHGNHPQQRKLVFVGDLCDRGPDSPAVLYWFRQAYEAGNAFMVLGNHELNLLVEDPKDGSGWYFPQRAAKESHLYAPWQTMPNHEKPALINWLADMPLILQRSDIRIIHAAWLPESIRQIQTGIAGRGLISAYRQWDADLKQSLQTAEWYADYEHQQADSTLLDNPDHMPPIQQALAEFEYRRSRLHPVRALTSGVEVFVDTPFYAGARWRFTTRFAWWDEYTDDIPVVIGHYWRSWQPKHSGLLPEPPNSWFGAKRNVFCIDYSVGARWRDRRATPPVSPEQSGFRLAALRWPENLLMFDNGETAATVST</sequence>
<keyword evidence="2" id="KW-0378">Hydrolase</keyword>
<dbReference type="InterPro" id="IPR029052">
    <property type="entry name" value="Metallo-depent_PP-like"/>
</dbReference>
<dbReference type="InterPro" id="IPR050126">
    <property type="entry name" value="Ap4A_hydrolase"/>
</dbReference>
<dbReference type="RefSeq" id="WP_085416930.1">
    <property type="nucleotide sequence ID" value="NZ_CAUJPY010000019.1"/>
</dbReference>
<organism evidence="2 3">
    <name type="scientific">Neisseria canis</name>
    <dbReference type="NCBI Taxonomy" id="493"/>
    <lineage>
        <taxon>Bacteria</taxon>
        <taxon>Pseudomonadati</taxon>
        <taxon>Pseudomonadota</taxon>
        <taxon>Betaproteobacteria</taxon>
        <taxon>Neisseriales</taxon>
        <taxon>Neisseriaceae</taxon>
        <taxon>Neisseria</taxon>
    </lineage>
</organism>
<dbReference type="STRING" id="493.BWD07_08200"/>
<keyword evidence="3" id="KW-1185">Reference proteome</keyword>
<dbReference type="KEGG" id="nci:NCTC10296_00235"/>
<dbReference type="SUPFAM" id="SSF56300">
    <property type="entry name" value="Metallo-dependent phosphatases"/>
    <property type="match status" value="1"/>
</dbReference>
<name>A0A448D5D5_9NEIS</name>
<dbReference type="GO" id="GO:0005737">
    <property type="term" value="C:cytoplasm"/>
    <property type="evidence" value="ECO:0007669"/>
    <property type="project" value="TreeGrafter"/>
</dbReference>
<dbReference type="Proteomes" id="UP000279284">
    <property type="component" value="Chromosome"/>
</dbReference>
<evidence type="ECO:0000313" key="3">
    <source>
        <dbReference type="Proteomes" id="UP000279284"/>
    </source>
</evidence>
<proteinExistence type="predicted"/>
<dbReference type="EMBL" id="LR134313">
    <property type="protein sequence ID" value="VEE99237.1"/>
    <property type="molecule type" value="Genomic_DNA"/>
</dbReference>
<gene>
    <name evidence="2" type="primary">apaH_1</name>
    <name evidence="2" type="ORF">NCTC10296_00235</name>
</gene>
<evidence type="ECO:0000259" key="1">
    <source>
        <dbReference type="Pfam" id="PF00149"/>
    </source>
</evidence>
<feature type="domain" description="Calcineurin-like phosphoesterase" evidence="1">
    <location>
        <begin position="13"/>
        <end position="144"/>
    </location>
</feature>
<protein>
    <submittedName>
        <fullName evidence="2">Diadenosine tetraphosphatase</fullName>
        <ecNumber evidence="2">3.6.1.17</ecNumber>
    </submittedName>
</protein>
<reference evidence="2 3" key="1">
    <citation type="submission" date="2018-12" db="EMBL/GenBank/DDBJ databases">
        <authorList>
            <consortium name="Pathogen Informatics"/>
        </authorList>
    </citation>
    <scope>NUCLEOTIDE SEQUENCE [LARGE SCALE GENOMIC DNA]</scope>
    <source>
        <strain evidence="2 3">NCTC10296</strain>
    </source>
</reference>
<dbReference type="EC" id="3.6.1.17" evidence="2"/>
<dbReference type="Gene3D" id="3.60.21.10">
    <property type="match status" value="1"/>
</dbReference>
<dbReference type="GO" id="GO:0016791">
    <property type="term" value="F:phosphatase activity"/>
    <property type="evidence" value="ECO:0007669"/>
    <property type="project" value="TreeGrafter"/>
</dbReference>
<evidence type="ECO:0000313" key="2">
    <source>
        <dbReference type="EMBL" id="VEE99237.1"/>
    </source>
</evidence>
<dbReference type="Pfam" id="PF00149">
    <property type="entry name" value="Metallophos"/>
    <property type="match status" value="1"/>
</dbReference>
<dbReference type="OrthoDB" id="9807890at2"/>
<dbReference type="InterPro" id="IPR004843">
    <property type="entry name" value="Calcineurin-like_PHP"/>
</dbReference>
<dbReference type="PANTHER" id="PTHR42850:SF7">
    <property type="entry name" value="BIS(5'-NUCLEOSYL)-TETRAPHOSPHATASE PRPE [ASYMMETRICAL]"/>
    <property type="match status" value="1"/>
</dbReference>
<dbReference type="AlphaFoldDB" id="A0A448D5D5"/>
<accession>A0A448D5D5</accession>